<feature type="transmembrane region" description="Helical" evidence="1">
    <location>
        <begin position="213"/>
        <end position="234"/>
    </location>
</feature>
<proteinExistence type="predicted"/>
<dbReference type="OrthoDB" id="3060195at2759"/>
<dbReference type="Proteomes" id="UP000772434">
    <property type="component" value="Unassembled WGS sequence"/>
</dbReference>
<reference evidence="2" key="1">
    <citation type="submission" date="2020-11" db="EMBL/GenBank/DDBJ databases">
        <authorList>
            <consortium name="DOE Joint Genome Institute"/>
            <person name="Ahrendt S."/>
            <person name="Riley R."/>
            <person name="Andreopoulos W."/>
            <person name="Labutti K."/>
            <person name="Pangilinan J."/>
            <person name="Ruiz-Duenas F.J."/>
            <person name="Barrasa J.M."/>
            <person name="Sanchez-Garcia M."/>
            <person name="Camarero S."/>
            <person name="Miyauchi S."/>
            <person name="Serrano A."/>
            <person name="Linde D."/>
            <person name="Babiker R."/>
            <person name="Drula E."/>
            <person name="Ayuso-Fernandez I."/>
            <person name="Pacheco R."/>
            <person name="Padilla G."/>
            <person name="Ferreira P."/>
            <person name="Barriuso J."/>
            <person name="Kellner H."/>
            <person name="Castanera R."/>
            <person name="Alfaro M."/>
            <person name="Ramirez L."/>
            <person name="Pisabarro A.G."/>
            <person name="Kuo A."/>
            <person name="Tritt A."/>
            <person name="Lipzen A."/>
            <person name="He G."/>
            <person name="Yan M."/>
            <person name="Ng V."/>
            <person name="Cullen D."/>
            <person name="Martin F."/>
            <person name="Rosso M.-N."/>
            <person name="Henrissat B."/>
            <person name="Hibbett D."/>
            <person name="Martinez A.T."/>
            <person name="Grigoriev I.V."/>
        </authorList>
    </citation>
    <scope>NUCLEOTIDE SEQUENCE</scope>
    <source>
        <strain evidence="2">AH 40177</strain>
    </source>
</reference>
<evidence type="ECO:0000313" key="2">
    <source>
        <dbReference type="EMBL" id="KAF9064647.1"/>
    </source>
</evidence>
<keyword evidence="1" id="KW-0812">Transmembrane</keyword>
<gene>
    <name evidence="2" type="ORF">BDP27DRAFT_1450655</name>
</gene>
<feature type="transmembrane region" description="Helical" evidence="1">
    <location>
        <begin position="172"/>
        <end position="193"/>
    </location>
</feature>
<dbReference type="AlphaFoldDB" id="A0A9P5PLC7"/>
<comment type="caution">
    <text evidence="2">The sequence shown here is derived from an EMBL/GenBank/DDBJ whole genome shotgun (WGS) entry which is preliminary data.</text>
</comment>
<sequence>MTFLFSRYSFLSCVVMQLVTFLPGNMTDTRCRHLNFTAFVFACVAGAAAKLLFILRVYAVFGRKRSLLILLSPFIIVGIVGAALIYSNHQQRNTYGAILAMFWEWVKPSVSNVSMSTPFLPPVLYIVAPFFGLTFDSVIFILTLIPTAHHIMQLRTSGISSVAEVILRDGTLYFFTLFITSGIEAAFALHSVFSSGIRSVFSGGIISNAGEPVALIVTAFLGVLPNLLINRFVLNLRAFSNPTNSSQYSGKDSSYAIISARSVPNFAESRFIGNMGAPLDHDQWDEVNDRENEVNHGDEVDGREIPNRTLDPLTTLVPVIYGNEKGCPITFVPMEWERGRCLEEVNERQRSLLSR</sequence>
<evidence type="ECO:0000256" key="1">
    <source>
        <dbReference type="SAM" id="Phobius"/>
    </source>
</evidence>
<name>A0A9P5PLC7_9AGAR</name>
<dbReference type="EMBL" id="JADNRY010000119">
    <property type="protein sequence ID" value="KAF9064647.1"/>
    <property type="molecule type" value="Genomic_DNA"/>
</dbReference>
<evidence type="ECO:0000313" key="3">
    <source>
        <dbReference type="Proteomes" id="UP000772434"/>
    </source>
</evidence>
<keyword evidence="1" id="KW-0472">Membrane</keyword>
<protein>
    <submittedName>
        <fullName evidence="2">Uncharacterized protein</fullName>
    </submittedName>
</protein>
<keyword evidence="3" id="KW-1185">Reference proteome</keyword>
<feature type="transmembrane region" description="Helical" evidence="1">
    <location>
        <begin position="123"/>
        <end position="145"/>
    </location>
</feature>
<keyword evidence="1" id="KW-1133">Transmembrane helix</keyword>
<organism evidence="2 3">
    <name type="scientific">Rhodocollybia butyracea</name>
    <dbReference type="NCBI Taxonomy" id="206335"/>
    <lineage>
        <taxon>Eukaryota</taxon>
        <taxon>Fungi</taxon>
        <taxon>Dikarya</taxon>
        <taxon>Basidiomycota</taxon>
        <taxon>Agaricomycotina</taxon>
        <taxon>Agaricomycetes</taxon>
        <taxon>Agaricomycetidae</taxon>
        <taxon>Agaricales</taxon>
        <taxon>Marasmiineae</taxon>
        <taxon>Omphalotaceae</taxon>
        <taxon>Rhodocollybia</taxon>
    </lineage>
</organism>
<feature type="transmembrane region" description="Helical" evidence="1">
    <location>
        <begin position="67"/>
        <end position="86"/>
    </location>
</feature>
<accession>A0A9P5PLC7</accession>
<feature type="transmembrane region" description="Helical" evidence="1">
    <location>
        <begin position="36"/>
        <end position="55"/>
    </location>
</feature>